<reference evidence="1 2" key="1">
    <citation type="submission" date="2018-06" db="EMBL/GenBank/DDBJ databases">
        <title>Comparative genomics reveals the genomic features of Rhizophagus irregularis, R. cerebriforme, R. diaphanum and Gigaspora rosea, and their symbiotic lifestyle signature.</title>
        <authorList>
            <person name="Morin E."/>
            <person name="San Clemente H."/>
            <person name="Chen E.C.H."/>
            <person name="De La Providencia I."/>
            <person name="Hainaut M."/>
            <person name="Kuo A."/>
            <person name="Kohler A."/>
            <person name="Murat C."/>
            <person name="Tang N."/>
            <person name="Roy S."/>
            <person name="Loubradou J."/>
            <person name="Henrissat B."/>
            <person name="Grigoriev I.V."/>
            <person name="Corradi N."/>
            <person name="Roux C."/>
            <person name="Martin F.M."/>
        </authorList>
    </citation>
    <scope>NUCLEOTIDE SEQUENCE [LARGE SCALE GENOMIC DNA]</scope>
    <source>
        <strain evidence="1 2">DAOM 227022</strain>
    </source>
</reference>
<gene>
    <name evidence="1" type="ORF">C1645_833913</name>
</gene>
<dbReference type="Gene3D" id="3.40.50.300">
    <property type="entry name" value="P-loop containing nucleotide triphosphate hydrolases"/>
    <property type="match status" value="1"/>
</dbReference>
<name>A0A397SHD5_9GLOM</name>
<organism evidence="1 2">
    <name type="scientific">Glomus cerebriforme</name>
    <dbReference type="NCBI Taxonomy" id="658196"/>
    <lineage>
        <taxon>Eukaryota</taxon>
        <taxon>Fungi</taxon>
        <taxon>Fungi incertae sedis</taxon>
        <taxon>Mucoromycota</taxon>
        <taxon>Glomeromycotina</taxon>
        <taxon>Glomeromycetes</taxon>
        <taxon>Glomerales</taxon>
        <taxon>Glomeraceae</taxon>
        <taxon>Glomus</taxon>
    </lineage>
</organism>
<keyword evidence="2" id="KW-1185">Reference proteome</keyword>
<dbReference type="InterPro" id="IPR027417">
    <property type="entry name" value="P-loop_NTPase"/>
</dbReference>
<evidence type="ECO:0000313" key="2">
    <source>
        <dbReference type="Proteomes" id="UP000265703"/>
    </source>
</evidence>
<dbReference type="STRING" id="658196.A0A397SHD5"/>
<comment type="caution">
    <text evidence="1">The sequence shown here is derived from an EMBL/GenBank/DDBJ whole genome shotgun (WGS) entry which is preliminary data.</text>
</comment>
<dbReference type="SUPFAM" id="SSF52540">
    <property type="entry name" value="P-loop containing nucleoside triphosphate hydrolases"/>
    <property type="match status" value="1"/>
</dbReference>
<dbReference type="AlphaFoldDB" id="A0A397SHD5"/>
<protein>
    <submittedName>
        <fullName evidence="1">Uncharacterized protein</fullName>
    </submittedName>
</protein>
<sequence length="288" mass="34321">ADESKIGLGAVLAQMNEKNKEVVIAYGSRSIVGVHFMVHRSEKKIKNADALSRLIFKEEAIKESLKDSDQEINKMDHNKKKKLKYVKSGNKWFDAKRFKGKWDDVKYFNDKKAVLLDLEDKTEKEFLKKLGRKNKSQVIVIDEVDGIGKSTVVKNIIKQLGKEGLKVRFNTFKRRRNDDKRFRKLSKKYEWLFRKQVVEEINSKYFYQKTKSFDRGYISPYGNHKMEKEIFKYKDIIDNTIVIFLENKECWNNYIGRETKKSNEKHKVSYETLNEKEYRDMVKMFKEH</sequence>
<dbReference type="Proteomes" id="UP000265703">
    <property type="component" value="Unassembled WGS sequence"/>
</dbReference>
<feature type="non-terminal residue" evidence="1">
    <location>
        <position position="1"/>
    </location>
</feature>
<proteinExistence type="predicted"/>
<dbReference type="OrthoDB" id="2426245at2759"/>
<accession>A0A397SHD5</accession>
<evidence type="ECO:0000313" key="1">
    <source>
        <dbReference type="EMBL" id="RIA83377.1"/>
    </source>
</evidence>
<dbReference type="EMBL" id="QKYT01000577">
    <property type="protein sequence ID" value="RIA83377.1"/>
    <property type="molecule type" value="Genomic_DNA"/>
</dbReference>